<dbReference type="GO" id="GO:0005737">
    <property type="term" value="C:cytoplasm"/>
    <property type="evidence" value="ECO:0007669"/>
    <property type="project" value="TreeGrafter"/>
</dbReference>
<dbReference type="GeneID" id="27685728"/>
<dbReference type="CDD" id="cd21222">
    <property type="entry name" value="CH_PARV_rpt2"/>
    <property type="match status" value="1"/>
</dbReference>
<dbReference type="InterPro" id="IPR028433">
    <property type="entry name" value="Parvin"/>
</dbReference>
<reference evidence="9 10" key="1">
    <citation type="submission" date="2009-08" db="EMBL/GenBank/DDBJ databases">
        <title>The Genome Sequence of Spizellomyces punctatus strain DAOM BR117.</title>
        <authorList>
            <consortium name="The Broad Institute Genome Sequencing Platform"/>
            <person name="Russ C."/>
            <person name="Cuomo C."/>
            <person name="Shea T."/>
            <person name="Young S.K."/>
            <person name="Zeng Q."/>
            <person name="Koehrsen M."/>
            <person name="Haas B."/>
            <person name="Borodovsky M."/>
            <person name="Guigo R."/>
            <person name="Alvarado L."/>
            <person name="Berlin A."/>
            <person name="Bochicchio J."/>
            <person name="Borenstein D."/>
            <person name="Chapman S."/>
            <person name="Chen Z."/>
            <person name="Engels R."/>
            <person name="Freedman E."/>
            <person name="Gellesch M."/>
            <person name="Goldberg J."/>
            <person name="Griggs A."/>
            <person name="Gujja S."/>
            <person name="Heiman D."/>
            <person name="Hepburn T."/>
            <person name="Howarth C."/>
            <person name="Jen D."/>
            <person name="Larson L."/>
            <person name="Lewis B."/>
            <person name="Mehta T."/>
            <person name="Park D."/>
            <person name="Pearson M."/>
            <person name="Roberts A."/>
            <person name="Saif S."/>
            <person name="Shenoy N."/>
            <person name="Sisk P."/>
            <person name="Stolte C."/>
            <person name="Sykes S."/>
            <person name="Thomson T."/>
            <person name="Walk T."/>
            <person name="White J."/>
            <person name="Yandava C."/>
            <person name="Burger G."/>
            <person name="Gray M.W."/>
            <person name="Holland P.W.H."/>
            <person name="King N."/>
            <person name="Lang F.B.F."/>
            <person name="Roger A.J."/>
            <person name="Ruiz-Trillo I."/>
            <person name="Lander E."/>
            <person name="Nusbaum C."/>
        </authorList>
    </citation>
    <scope>NUCLEOTIDE SEQUENCE [LARGE SCALE GENOMIC DNA]</scope>
    <source>
        <strain evidence="9 10">DAOM BR117</strain>
    </source>
</reference>
<dbReference type="OrthoDB" id="2099265at2759"/>
<evidence type="ECO:0000256" key="7">
    <source>
        <dbReference type="ARBA" id="ARBA00023212"/>
    </source>
</evidence>
<keyword evidence="3" id="KW-0963">Cytoplasm</keyword>
<dbReference type="RefSeq" id="XP_016611082.1">
    <property type="nucleotide sequence ID" value="XM_016750414.1"/>
</dbReference>
<dbReference type="PANTHER" id="PTHR12114">
    <property type="entry name" value="PARVIN"/>
    <property type="match status" value="1"/>
</dbReference>
<dbReference type="PANTHER" id="PTHR12114:SF4">
    <property type="entry name" value="GH23568P"/>
    <property type="match status" value="1"/>
</dbReference>
<evidence type="ECO:0000256" key="2">
    <source>
        <dbReference type="ARBA" id="ARBA00005666"/>
    </source>
</evidence>
<dbReference type="OMA" id="WSAEMIH"/>
<feature type="domain" description="Calponin-homology (CH)" evidence="8">
    <location>
        <begin position="234"/>
        <end position="339"/>
    </location>
</feature>
<dbReference type="GO" id="GO:0007155">
    <property type="term" value="P:cell adhesion"/>
    <property type="evidence" value="ECO:0007669"/>
    <property type="project" value="UniProtKB-KW"/>
</dbReference>
<protein>
    <recommendedName>
        <fullName evidence="8">Calponin-homology (CH) domain-containing protein</fullName>
    </recommendedName>
</protein>
<proteinExistence type="inferred from homology"/>
<accession>A0A0L0HPR0</accession>
<organism evidence="9 10">
    <name type="scientific">Spizellomyces punctatus (strain DAOM BR117)</name>
    <dbReference type="NCBI Taxonomy" id="645134"/>
    <lineage>
        <taxon>Eukaryota</taxon>
        <taxon>Fungi</taxon>
        <taxon>Fungi incertae sedis</taxon>
        <taxon>Chytridiomycota</taxon>
        <taxon>Chytridiomycota incertae sedis</taxon>
        <taxon>Chytridiomycetes</taxon>
        <taxon>Spizellomycetales</taxon>
        <taxon>Spizellomycetaceae</taxon>
        <taxon>Spizellomyces</taxon>
    </lineage>
</organism>
<comment type="similarity">
    <text evidence="2">Belongs to the parvin family.</text>
</comment>
<keyword evidence="7" id="KW-0206">Cytoskeleton</keyword>
<evidence type="ECO:0000259" key="8">
    <source>
        <dbReference type="PROSITE" id="PS50021"/>
    </source>
</evidence>
<keyword evidence="5" id="KW-0130">Cell adhesion</keyword>
<dbReference type="Gene3D" id="1.10.418.10">
    <property type="entry name" value="Calponin-like domain"/>
    <property type="match status" value="2"/>
</dbReference>
<dbReference type="GO" id="GO:0030036">
    <property type="term" value="P:actin cytoskeleton organization"/>
    <property type="evidence" value="ECO:0007669"/>
    <property type="project" value="InterPro"/>
</dbReference>
<keyword evidence="10" id="KW-1185">Reference proteome</keyword>
<evidence type="ECO:0000256" key="4">
    <source>
        <dbReference type="ARBA" id="ARBA00022737"/>
    </source>
</evidence>
<comment type="subcellular location">
    <subcellularLocation>
        <location evidence="1">Cytoplasm</location>
        <location evidence="1">Cytoskeleton</location>
    </subcellularLocation>
</comment>
<keyword evidence="6" id="KW-0009">Actin-binding</keyword>
<evidence type="ECO:0000256" key="5">
    <source>
        <dbReference type="ARBA" id="ARBA00022889"/>
    </source>
</evidence>
<dbReference type="GO" id="GO:0003779">
    <property type="term" value="F:actin binding"/>
    <property type="evidence" value="ECO:0007669"/>
    <property type="project" value="UniProtKB-KW"/>
</dbReference>
<feature type="domain" description="Calponin-homology (CH)" evidence="8">
    <location>
        <begin position="45"/>
        <end position="154"/>
    </location>
</feature>
<dbReference type="InterPro" id="IPR001715">
    <property type="entry name" value="CH_dom"/>
</dbReference>
<sequence length="344" mass="38184">MKKSASNPKLTGATDALARADAPYRPDVTTTYQMHPTSKGDPNVKRVIQSLTAWVNSYVINDSMTVRDLVADMDDGQILAAFLGQITGEQVVDPQMLAAKSERSKVAILAHVIKFVEVNLKVRQDRERWTIEGIMSKDISSIICLLVDLAQVLGCPYSLPPGISMAIIKREELPGGVKNKTTVHKITPEEIKGVSRSSSARMSQIELLPPDVDGGPQYEPDALDKLFETPEKMDKVTKLLLEFVNSQLEGLDIRINSLTKLEGIYLIFLIGTLGNFFVPLHHYTLSPTTLAEKIENARFALSMMLDLNIDITRINATDLVRKDVKALLRCLYGLFQAFNTKRGE</sequence>
<evidence type="ECO:0000256" key="6">
    <source>
        <dbReference type="ARBA" id="ARBA00023203"/>
    </source>
</evidence>
<evidence type="ECO:0000313" key="9">
    <source>
        <dbReference type="EMBL" id="KND03043.1"/>
    </source>
</evidence>
<dbReference type="eggNOG" id="KOG3631">
    <property type="taxonomic scope" value="Eukaryota"/>
</dbReference>
<dbReference type="SUPFAM" id="SSF47576">
    <property type="entry name" value="Calponin-homology domain, CH-domain"/>
    <property type="match status" value="2"/>
</dbReference>
<keyword evidence="4" id="KW-0677">Repeat</keyword>
<dbReference type="AlphaFoldDB" id="A0A0L0HPR0"/>
<dbReference type="VEuPathDB" id="FungiDB:SPPG_02111"/>
<evidence type="ECO:0000256" key="1">
    <source>
        <dbReference type="ARBA" id="ARBA00004245"/>
    </source>
</evidence>
<dbReference type="GO" id="GO:0015629">
    <property type="term" value="C:actin cytoskeleton"/>
    <property type="evidence" value="ECO:0007669"/>
    <property type="project" value="TreeGrafter"/>
</dbReference>
<dbReference type="Proteomes" id="UP000053201">
    <property type="component" value="Unassembled WGS sequence"/>
</dbReference>
<evidence type="ECO:0000256" key="3">
    <source>
        <dbReference type="ARBA" id="ARBA00022490"/>
    </source>
</evidence>
<dbReference type="STRING" id="645134.A0A0L0HPR0"/>
<name>A0A0L0HPR0_SPIPD</name>
<dbReference type="EMBL" id="KQ257452">
    <property type="protein sequence ID" value="KND03043.1"/>
    <property type="molecule type" value="Genomic_DNA"/>
</dbReference>
<evidence type="ECO:0000313" key="10">
    <source>
        <dbReference type="Proteomes" id="UP000053201"/>
    </source>
</evidence>
<dbReference type="InterPro" id="IPR036872">
    <property type="entry name" value="CH_dom_sf"/>
</dbReference>
<dbReference type="Pfam" id="PF00307">
    <property type="entry name" value="CH"/>
    <property type="match status" value="2"/>
</dbReference>
<dbReference type="PROSITE" id="PS50021">
    <property type="entry name" value="CH"/>
    <property type="match status" value="2"/>
</dbReference>
<gene>
    <name evidence="9" type="ORF">SPPG_02111</name>
</gene>
<dbReference type="InParanoid" id="A0A0L0HPR0"/>